<feature type="region of interest" description="Disordered" evidence="7">
    <location>
        <begin position="1"/>
        <end position="22"/>
    </location>
</feature>
<dbReference type="GO" id="GO:0043565">
    <property type="term" value="F:sequence-specific DNA binding"/>
    <property type="evidence" value="ECO:0007669"/>
    <property type="project" value="InterPro"/>
</dbReference>
<gene>
    <name evidence="9" type="ORF">PFLCHA0_c33920</name>
</gene>
<reference evidence="10" key="1">
    <citation type="journal article" date="2014" name="Genome Announc.">
        <title>Full-genome sequence of the plant growth-promoting bacterium Pseudomonas protegens CHA0.</title>
        <authorList>
            <person name="Jousset A."/>
            <person name="Schuldes J."/>
            <person name="Keel C."/>
            <person name="Maurhofer M."/>
            <person name="Daniel R."/>
            <person name="Scheu S."/>
            <person name="Thuermer A."/>
        </authorList>
    </citation>
    <scope>NUCLEOTIDE SEQUENCE [LARGE SCALE GENOMIC DNA]</scope>
    <source>
        <strain evidence="10">DSM 19095 / LMG 27888 / CFBP 6595 / CHA0</strain>
    </source>
</reference>
<dbReference type="InterPro" id="IPR020449">
    <property type="entry name" value="Tscrpt_reg_AraC-type_HTH"/>
</dbReference>
<evidence type="ECO:0000259" key="8">
    <source>
        <dbReference type="PROSITE" id="PS01124"/>
    </source>
</evidence>
<dbReference type="PANTHER" id="PTHR46796:SF6">
    <property type="entry name" value="ARAC SUBFAMILY"/>
    <property type="match status" value="1"/>
</dbReference>
<dbReference type="AlphaFoldDB" id="A0A2C9ENB3"/>
<evidence type="ECO:0000313" key="9">
    <source>
        <dbReference type="EMBL" id="AGL85162.1"/>
    </source>
</evidence>
<dbReference type="PROSITE" id="PS01124">
    <property type="entry name" value="HTH_ARAC_FAMILY_2"/>
    <property type="match status" value="1"/>
</dbReference>
<evidence type="ECO:0000256" key="5">
    <source>
        <dbReference type="ARBA" id="ARBA00023163"/>
    </source>
</evidence>
<sequence>MAAARSACGPRCPDTALPSGEHPAAMRRTTMSPCALLETRHASTQAVDLDQRLAFWEDYNASTLVGLKCNSYAEGGFAASQDNLQLSAMRLARIVGNEHVVERDTSMIRGVPKESIFVSLVTGSGSFFYQDGACQVLEPGELVVYRTDKPYLFGFSGAMRQFIFDIPQQQFAERCLKRFDRPLRISVESGVQRLLLRTLGERTRGFFQQPLCAEAEAYQEQAFELLASIIAGHVGERPINALSASYLLAAKQCIHEQLADPTLSCERVAAQTGISTRHLARLFALEETLPSRFILEKRLQQARQLLCSSQGAGLDISEIAYRHGFASQAHFARAFKSRFQQTPSEARALGLAATLASPAAESVGHACGDNLRGLEQGN</sequence>
<dbReference type="SMART" id="SM00342">
    <property type="entry name" value="HTH_ARAC"/>
    <property type="match status" value="1"/>
</dbReference>
<dbReference type="eggNOG" id="COG2207">
    <property type="taxonomic scope" value="Bacteria"/>
</dbReference>
<dbReference type="PRINTS" id="PR00032">
    <property type="entry name" value="HTHARAC"/>
</dbReference>
<dbReference type="HOGENOM" id="CLU_049704_4_1_6"/>
<dbReference type="GO" id="GO:0003700">
    <property type="term" value="F:DNA-binding transcription factor activity"/>
    <property type="evidence" value="ECO:0007669"/>
    <property type="project" value="InterPro"/>
</dbReference>
<dbReference type="Pfam" id="PF12833">
    <property type="entry name" value="HTH_18"/>
    <property type="match status" value="1"/>
</dbReference>
<protein>
    <submittedName>
        <fullName evidence="9">Transcriptional regulator, AraC family</fullName>
    </submittedName>
</protein>
<dbReference type="InterPro" id="IPR018062">
    <property type="entry name" value="HTH_AraC-typ_CS"/>
</dbReference>
<dbReference type="SUPFAM" id="SSF46689">
    <property type="entry name" value="Homeodomain-like"/>
    <property type="match status" value="1"/>
</dbReference>
<proteinExistence type="predicted"/>
<name>A0A2C9ENB3_PSEPH</name>
<keyword evidence="4" id="KW-0010">Activator</keyword>
<keyword evidence="3" id="KW-0238">DNA-binding</keyword>
<dbReference type="InterPro" id="IPR018060">
    <property type="entry name" value="HTH_AraC"/>
</dbReference>
<dbReference type="Pfam" id="PF14525">
    <property type="entry name" value="AraC_binding_2"/>
    <property type="match status" value="1"/>
</dbReference>
<evidence type="ECO:0000256" key="2">
    <source>
        <dbReference type="ARBA" id="ARBA00023015"/>
    </source>
</evidence>
<keyword evidence="5" id="KW-0804">Transcription</keyword>
<dbReference type="InterPro" id="IPR050204">
    <property type="entry name" value="AraC_XylS_family_regulators"/>
</dbReference>
<dbReference type="GO" id="GO:0005737">
    <property type="term" value="C:cytoplasm"/>
    <property type="evidence" value="ECO:0007669"/>
    <property type="project" value="UniProtKB-SubCell"/>
</dbReference>
<keyword evidence="2" id="KW-0805">Transcription regulation</keyword>
<dbReference type="Proteomes" id="UP000013940">
    <property type="component" value="Chromosome"/>
</dbReference>
<evidence type="ECO:0000256" key="7">
    <source>
        <dbReference type="SAM" id="MobiDB-lite"/>
    </source>
</evidence>
<organism evidence="9 10">
    <name type="scientific">Pseudomonas protegens (strain DSM 19095 / LMG 27888 / CFBP 6595 / CHA0)</name>
    <dbReference type="NCBI Taxonomy" id="1124983"/>
    <lineage>
        <taxon>Bacteria</taxon>
        <taxon>Pseudomonadati</taxon>
        <taxon>Pseudomonadota</taxon>
        <taxon>Gammaproteobacteria</taxon>
        <taxon>Pseudomonadales</taxon>
        <taxon>Pseudomonadaceae</taxon>
        <taxon>Pseudomonas</taxon>
    </lineage>
</organism>
<dbReference type="KEGG" id="pprc:PFLCHA0_c33920"/>
<evidence type="ECO:0000256" key="3">
    <source>
        <dbReference type="ARBA" id="ARBA00023125"/>
    </source>
</evidence>
<dbReference type="EMBL" id="CP003190">
    <property type="protein sequence ID" value="AGL85162.1"/>
    <property type="molecule type" value="Genomic_DNA"/>
</dbReference>
<dbReference type="GO" id="GO:0009893">
    <property type="term" value="P:positive regulation of metabolic process"/>
    <property type="evidence" value="ECO:0007669"/>
    <property type="project" value="UniProtKB-ARBA"/>
</dbReference>
<dbReference type="PROSITE" id="PS00041">
    <property type="entry name" value="HTH_ARAC_FAMILY_1"/>
    <property type="match status" value="1"/>
</dbReference>
<evidence type="ECO:0000313" key="10">
    <source>
        <dbReference type="Proteomes" id="UP000013940"/>
    </source>
</evidence>
<evidence type="ECO:0000256" key="6">
    <source>
        <dbReference type="ARBA" id="ARBA00037345"/>
    </source>
</evidence>
<dbReference type="InterPro" id="IPR035418">
    <property type="entry name" value="AraC-bd_2"/>
</dbReference>
<dbReference type="Gene3D" id="1.10.10.60">
    <property type="entry name" value="Homeodomain-like"/>
    <property type="match status" value="1"/>
</dbReference>
<dbReference type="InterPro" id="IPR009057">
    <property type="entry name" value="Homeodomain-like_sf"/>
</dbReference>
<evidence type="ECO:0000256" key="4">
    <source>
        <dbReference type="ARBA" id="ARBA00023159"/>
    </source>
</evidence>
<accession>A0A2C9ENB3</accession>
<evidence type="ECO:0000256" key="1">
    <source>
        <dbReference type="ARBA" id="ARBA00004496"/>
    </source>
</evidence>
<comment type="function">
    <text evidence="6">Regulatory protein of the TOL plasmid xyl operons. XylS activates the xylXYZLTEGFJQKIH operon required for the degradation of toluene, m-xylene and p-xylene.</text>
</comment>
<comment type="subcellular location">
    <subcellularLocation>
        <location evidence="1">Cytoplasm</location>
    </subcellularLocation>
</comment>
<feature type="domain" description="HTH araC/xylS-type" evidence="8">
    <location>
        <begin position="248"/>
        <end position="349"/>
    </location>
</feature>
<dbReference type="PANTHER" id="PTHR46796">
    <property type="entry name" value="HTH-TYPE TRANSCRIPTIONAL ACTIVATOR RHAS-RELATED"/>
    <property type="match status" value="1"/>
</dbReference>